<dbReference type="KEGG" id="nev:NTE_03377"/>
<dbReference type="AlphaFoldDB" id="A0A075MVX3"/>
<keyword evidence="4" id="KW-1185">Reference proteome</keyword>
<reference evidence="3 4" key="1">
    <citation type="journal article" date="2014" name="PLoS ONE">
        <title>Genome Sequence of Candidatus Nitrososphaera evergladensis from Group I.1b Enriched from Everglades Soil Reveals Novel Genomic Features of the Ammonia-Oxidizing Archaea.</title>
        <authorList>
            <person name="Zhalnina K.V."/>
            <person name="Dias R."/>
            <person name="Leonard M.T."/>
            <person name="Dorr de Quadros P."/>
            <person name="Camargo F.A."/>
            <person name="Drew J.C."/>
            <person name="Farmerie W.G."/>
            <person name="Daroub S.H."/>
            <person name="Triplett E.W."/>
        </authorList>
    </citation>
    <scope>NUCLEOTIDE SEQUENCE [LARGE SCALE GENOMIC DNA]</scope>
    <source>
        <strain evidence="3 4">SR1</strain>
    </source>
</reference>
<organism evidence="3 4">
    <name type="scientific">Candidatus Nitrososphaera evergladensis SR1</name>
    <dbReference type="NCBI Taxonomy" id="1459636"/>
    <lineage>
        <taxon>Archaea</taxon>
        <taxon>Nitrososphaerota</taxon>
        <taxon>Nitrososphaeria</taxon>
        <taxon>Nitrososphaerales</taxon>
        <taxon>Nitrososphaeraceae</taxon>
        <taxon>Nitrososphaera</taxon>
    </lineage>
</organism>
<dbReference type="Proteomes" id="UP000028194">
    <property type="component" value="Chromosome"/>
</dbReference>
<proteinExistence type="predicted"/>
<dbReference type="STRING" id="1459636.NTE_03377"/>
<dbReference type="EMBL" id="CP007174">
    <property type="protein sequence ID" value="AIF85405.1"/>
    <property type="molecule type" value="Genomic_DNA"/>
</dbReference>
<feature type="transmembrane region" description="Helical" evidence="2">
    <location>
        <begin position="85"/>
        <end position="105"/>
    </location>
</feature>
<evidence type="ECO:0000313" key="3">
    <source>
        <dbReference type="EMBL" id="AIF85405.1"/>
    </source>
</evidence>
<dbReference type="HOGENOM" id="CLU_1590795_0_0_2"/>
<evidence type="ECO:0000256" key="2">
    <source>
        <dbReference type="SAM" id="Phobius"/>
    </source>
</evidence>
<accession>A0A075MVX3</accession>
<protein>
    <submittedName>
        <fullName evidence="3">Uncharacterized protein</fullName>
    </submittedName>
</protein>
<keyword evidence="2" id="KW-1133">Transmembrane helix</keyword>
<feature type="compositionally biased region" description="Basic and acidic residues" evidence="1">
    <location>
        <begin position="156"/>
        <end position="167"/>
    </location>
</feature>
<sequence length="167" mass="18358">MPHTIHVLVHAVALAWIGAILFFVPPLSTSSLPAIASLPPLLFWIVAWFADAGFTAKHWRLVMEGREANVLVLVLARLAPRKSKIVFAVHAAFSVGVATGLQSMVTHTFDLFLVSSILAAFGVLHLDAFFHSRTFVRTTTTTMMMGSQASEQQNPAEKETKKVLSFW</sequence>
<name>A0A075MVX3_9ARCH</name>
<evidence type="ECO:0000256" key="1">
    <source>
        <dbReference type="SAM" id="MobiDB-lite"/>
    </source>
</evidence>
<feature type="transmembrane region" description="Helical" evidence="2">
    <location>
        <begin position="111"/>
        <end position="130"/>
    </location>
</feature>
<keyword evidence="2" id="KW-0812">Transmembrane</keyword>
<gene>
    <name evidence="3" type="ORF">NTE_03377</name>
</gene>
<keyword evidence="2" id="KW-0472">Membrane</keyword>
<feature type="transmembrane region" description="Helical" evidence="2">
    <location>
        <begin position="31"/>
        <end position="50"/>
    </location>
</feature>
<feature type="transmembrane region" description="Helical" evidence="2">
    <location>
        <begin position="7"/>
        <end position="25"/>
    </location>
</feature>
<dbReference type="GeneID" id="41599023"/>
<evidence type="ECO:0000313" key="4">
    <source>
        <dbReference type="Proteomes" id="UP000028194"/>
    </source>
</evidence>
<dbReference type="RefSeq" id="WP_148701818.1">
    <property type="nucleotide sequence ID" value="NZ_CP007174.1"/>
</dbReference>
<feature type="region of interest" description="Disordered" evidence="1">
    <location>
        <begin position="146"/>
        <end position="167"/>
    </location>
</feature>